<accession>A0A096AZC7</accession>
<dbReference type="GO" id="GO:0016491">
    <property type="term" value="F:oxidoreductase activity"/>
    <property type="evidence" value="ECO:0007669"/>
    <property type="project" value="UniProtKB-KW"/>
</dbReference>
<comment type="similarity">
    <text evidence="1 3">Belongs to the short-chain dehydrogenases/reductases (SDR) family.</text>
</comment>
<organism evidence="4 5">
    <name type="scientific">Prevotella amnii DNF00058</name>
    <dbReference type="NCBI Taxonomy" id="1401066"/>
    <lineage>
        <taxon>Bacteria</taxon>
        <taxon>Pseudomonadati</taxon>
        <taxon>Bacteroidota</taxon>
        <taxon>Bacteroidia</taxon>
        <taxon>Bacteroidales</taxon>
        <taxon>Prevotellaceae</taxon>
        <taxon>Prevotella</taxon>
    </lineage>
</organism>
<dbReference type="PRINTS" id="PR00081">
    <property type="entry name" value="GDHRDH"/>
</dbReference>
<evidence type="ECO:0000313" key="5">
    <source>
        <dbReference type="Proteomes" id="UP000029614"/>
    </source>
</evidence>
<evidence type="ECO:0000313" key="4">
    <source>
        <dbReference type="EMBL" id="KGF52096.1"/>
    </source>
</evidence>
<evidence type="ECO:0000256" key="3">
    <source>
        <dbReference type="RuleBase" id="RU000363"/>
    </source>
</evidence>
<comment type="caution">
    <text evidence="4">The sequence shown here is derived from an EMBL/GenBank/DDBJ whole genome shotgun (WGS) entry which is preliminary data.</text>
</comment>
<dbReference type="AlphaFoldDB" id="A0A096AZC7"/>
<name>A0A096AZC7_9BACT</name>
<dbReference type="Pfam" id="PF00106">
    <property type="entry name" value="adh_short"/>
    <property type="match status" value="1"/>
</dbReference>
<dbReference type="EMBL" id="JRNU01000017">
    <property type="protein sequence ID" value="KGF52096.1"/>
    <property type="molecule type" value="Genomic_DNA"/>
</dbReference>
<dbReference type="PANTHER" id="PTHR43639">
    <property type="entry name" value="OXIDOREDUCTASE, SHORT-CHAIN DEHYDROGENASE/REDUCTASE FAMILY (AFU_ORTHOLOGUE AFUA_5G02870)"/>
    <property type="match status" value="1"/>
</dbReference>
<dbReference type="SUPFAM" id="SSF51735">
    <property type="entry name" value="NAD(P)-binding Rossmann-fold domains"/>
    <property type="match status" value="1"/>
</dbReference>
<dbReference type="OrthoDB" id="597510at2"/>
<gene>
    <name evidence="4" type="ORF">HMPREF9302_04930</name>
</gene>
<sequence length="233" mass="25820">MNKALVTGANKGIGYGIAKELIKRGWHVLVGARNKERGEAAVNKLNAIGKGKVEYLKVDLSNYTVIASTCEEIKDKHSDLKLLINNAGIPGDMSVLSYETQLKDIIETTQVNFFGTFYLCQGLISILSKNNGKIINITVPTSTNPYWNPLAYKASKAAQNCMSEHFAFDFQKNNIPIEIYTVHPGPTTTDLNGNMSLPGFHKPDEVGKKIVDLLYDEQQHQGEFIEIYPIVAE</sequence>
<evidence type="ECO:0000256" key="2">
    <source>
        <dbReference type="ARBA" id="ARBA00023002"/>
    </source>
</evidence>
<proteinExistence type="inferred from homology"/>
<protein>
    <submittedName>
        <fullName evidence="4">Carbonyl reductase</fullName>
    </submittedName>
</protein>
<evidence type="ECO:0000256" key="1">
    <source>
        <dbReference type="ARBA" id="ARBA00006484"/>
    </source>
</evidence>
<dbReference type="Proteomes" id="UP000029614">
    <property type="component" value="Unassembled WGS sequence"/>
</dbReference>
<dbReference type="RefSeq" id="WP_036855247.1">
    <property type="nucleotide sequence ID" value="NZ_JRNU01000017.1"/>
</dbReference>
<dbReference type="PRINTS" id="PR00080">
    <property type="entry name" value="SDRFAMILY"/>
</dbReference>
<keyword evidence="5" id="KW-1185">Reference proteome</keyword>
<dbReference type="InterPro" id="IPR036291">
    <property type="entry name" value="NAD(P)-bd_dom_sf"/>
</dbReference>
<dbReference type="PANTHER" id="PTHR43639:SF1">
    <property type="entry name" value="SHORT-CHAIN DEHYDROGENASE_REDUCTASE FAMILY PROTEIN"/>
    <property type="match status" value="1"/>
</dbReference>
<dbReference type="Gene3D" id="3.40.50.720">
    <property type="entry name" value="NAD(P)-binding Rossmann-like Domain"/>
    <property type="match status" value="1"/>
</dbReference>
<keyword evidence="2" id="KW-0560">Oxidoreductase</keyword>
<reference evidence="4 5" key="1">
    <citation type="submission" date="2014-07" db="EMBL/GenBank/DDBJ databases">
        <authorList>
            <person name="McCorrison J."/>
            <person name="Sanka R."/>
            <person name="Torralba M."/>
            <person name="Gillis M."/>
            <person name="Haft D.H."/>
            <person name="Methe B."/>
            <person name="Sutton G."/>
            <person name="Nelson K.E."/>
        </authorList>
    </citation>
    <scope>NUCLEOTIDE SEQUENCE [LARGE SCALE GENOMIC DNA]</scope>
    <source>
        <strain evidence="4 5">DNF00058</strain>
    </source>
</reference>
<dbReference type="InterPro" id="IPR002347">
    <property type="entry name" value="SDR_fam"/>
</dbReference>